<reference evidence="2" key="1">
    <citation type="journal article" date="2019" name="Int. J. Syst. Evol. Microbiol.">
        <title>The Global Catalogue of Microorganisms (GCM) 10K type strain sequencing project: providing services to taxonomists for standard genome sequencing and annotation.</title>
        <authorList>
            <consortium name="The Broad Institute Genomics Platform"/>
            <consortium name="The Broad Institute Genome Sequencing Center for Infectious Disease"/>
            <person name="Wu L."/>
            <person name="Ma J."/>
        </authorList>
    </citation>
    <scope>NUCLEOTIDE SEQUENCE [LARGE SCALE GENOMIC DNA]</scope>
    <source>
        <strain evidence="2">KCTC 42866</strain>
    </source>
</reference>
<keyword evidence="2" id="KW-1185">Reference proteome</keyword>
<evidence type="ECO:0000313" key="2">
    <source>
        <dbReference type="Proteomes" id="UP001597461"/>
    </source>
</evidence>
<sequence>MEYKVVPFTATLDQKNETTITVANQLEKLIKRYQTQGWEYIRLESVSTYVKPDPGCFGLGAKPGYLASYQMIVFSKVGL</sequence>
<protein>
    <recommendedName>
        <fullName evidence="3">DUF4177 domain-containing protein</fullName>
    </recommendedName>
</protein>
<organism evidence="1 2">
    <name type="scientific">Pedobacter vanadiisoli</name>
    <dbReference type="NCBI Taxonomy" id="1761975"/>
    <lineage>
        <taxon>Bacteria</taxon>
        <taxon>Pseudomonadati</taxon>
        <taxon>Bacteroidota</taxon>
        <taxon>Sphingobacteriia</taxon>
        <taxon>Sphingobacteriales</taxon>
        <taxon>Sphingobacteriaceae</taxon>
        <taxon>Pedobacter</taxon>
    </lineage>
</organism>
<evidence type="ECO:0008006" key="3">
    <source>
        <dbReference type="Google" id="ProtNLM"/>
    </source>
</evidence>
<proteinExistence type="predicted"/>
<accession>A0ABW5MRC6</accession>
<dbReference type="EMBL" id="JBHULL010000043">
    <property type="protein sequence ID" value="MFD2584925.1"/>
    <property type="molecule type" value="Genomic_DNA"/>
</dbReference>
<comment type="caution">
    <text evidence="1">The sequence shown here is derived from an EMBL/GenBank/DDBJ whole genome shotgun (WGS) entry which is preliminary data.</text>
</comment>
<evidence type="ECO:0000313" key="1">
    <source>
        <dbReference type="EMBL" id="MFD2584925.1"/>
    </source>
</evidence>
<gene>
    <name evidence="1" type="ORF">ACFSR6_20680</name>
</gene>
<name>A0ABW5MRC6_9SPHI</name>
<dbReference type="RefSeq" id="WP_379082493.1">
    <property type="nucleotide sequence ID" value="NZ_JBHULL010000043.1"/>
</dbReference>
<dbReference type="Proteomes" id="UP001597461">
    <property type="component" value="Unassembled WGS sequence"/>
</dbReference>